<reference evidence="1" key="1">
    <citation type="journal article" date="2014" name="Front. Microbiol.">
        <title>High frequency of phylogenetically diverse reductive dehalogenase-homologous genes in deep subseafloor sedimentary metagenomes.</title>
        <authorList>
            <person name="Kawai M."/>
            <person name="Futagami T."/>
            <person name="Toyoda A."/>
            <person name="Takaki Y."/>
            <person name="Nishi S."/>
            <person name="Hori S."/>
            <person name="Arai W."/>
            <person name="Tsubouchi T."/>
            <person name="Morono Y."/>
            <person name="Uchiyama I."/>
            <person name="Ito T."/>
            <person name="Fujiyama A."/>
            <person name="Inagaki F."/>
            <person name="Takami H."/>
        </authorList>
    </citation>
    <scope>NUCLEOTIDE SEQUENCE</scope>
    <source>
        <strain evidence="1">Expedition CK06-06</strain>
    </source>
</reference>
<dbReference type="AlphaFoldDB" id="X1KIY3"/>
<organism evidence="1">
    <name type="scientific">marine sediment metagenome</name>
    <dbReference type="NCBI Taxonomy" id="412755"/>
    <lineage>
        <taxon>unclassified sequences</taxon>
        <taxon>metagenomes</taxon>
        <taxon>ecological metagenomes</taxon>
    </lineage>
</organism>
<protein>
    <submittedName>
        <fullName evidence="1">Uncharacterized protein</fullName>
    </submittedName>
</protein>
<accession>X1KIY3</accession>
<comment type="caution">
    <text evidence="1">The sequence shown here is derived from an EMBL/GenBank/DDBJ whole genome shotgun (WGS) entry which is preliminary data.</text>
</comment>
<evidence type="ECO:0000313" key="1">
    <source>
        <dbReference type="EMBL" id="GAH93575.1"/>
    </source>
</evidence>
<dbReference type="EMBL" id="BARV01002566">
    <property type="protein sequence ID" value="GAH93575.1"/>
    <property type="molecule type" value="Genomic_DNA"/>
</dbReference>
<proteinExistence type="predicted"/>
<gene>
    <name evidence="1" type="ORF">S06H3_06568</name>
</gene>
<name>X1KIY3_9ZZZZ</name>
<feature type="non-terminal residue" evidence="1">
    <location>
        <position position="1"/>
    </location>
</feature>
<sequence length="182" mass="21649">EHKGIPDKHVRWFEVYNWLSNARTKVKDPISIYLIDSFKSFLEAKQMSIQKVSWEYINGVPAFNNLINMIEVAIQGASLRVQQKSAGWDRKGFYVESTEFLCSIHYNNPLIVTFELTDKKNYNKELVDEPSYEVREGKERLWFRLPLEKIHFFSLTKDEQLEKITKFVRMSYAEAQQMRIKE</sequence>